<sequence>MKTAGISAAFVAALLPFSLAAPLEPSATGYGAGTTGGGSATAVTVTSCSALKAAVSGTASKVIKVSGLLKDCGIMDVGSNTSILGVGASSGASGSGFRVRKGTNVIFRNLNLGPAPKKGDVLAIDESTKIWVDHCDIKSAGLVGGKDDYDGLFDASHASDFITVSWNKFHDHWKGSLIGHSDNNADEDTGKLHITYHHNSFINVNSRLPSLRFGTGHVYNSHFQNCPTSGVNSRMGANVLVESNQFDNVPLAMVTDLDSDEPGKLCDKGNVLTGTSTTRITATCSLTPPYSYSLDAVSGVAASVAANAGTGKIGL</sequence>
<proteinExistence type="inferred from homology"/>
<comment type="caution">
    <text evidence="7">The sequence shown here is derived from an EMBL/GenBank/DDBJ whole genome shotgun (WGS) entry which is preliminary data.</text>
</comment>
<feature type="chain" id="PRO_5047368867" evidence="5">
    <location>
        <begin position="21"/>
        <end position="315"/>
    </location>
</feature>
<dbReference type="InterPro" id="IPR011050">
    <property type="entry name" value="Pectin_lyase_fold/virulence"/>
</dbReference>
<dbReference type="PANTHER" id="PTHR31683:SF18">
    <property type="entry name" value="PECTATE LYASE 21-RELATED"/>
    <property type="match status" value="1"/>
</dbReference>
<feature type="domain" description="Pectate lyase" evidence="6">
    <location>
        <begin position="38"/>
        <end position="252"/>
    </location>
</feature>
<keyword evidence="8" id="KW-1185">Reference proteome</keyword>
<keyword evidence="4" id="KW-0624">Polysaccharide degradation</keyword>
<feature type="signal peptide" evidence="5">
    <location>
        <begin position="1"/>
        <end position="20"/>
    </location>
</feature>
<keyword evidence="3 4" id="KW-0456">Lyase</keyword>
<reference evidence="7 8" key="1">
    <citation type="submission" date="2024-06" db="EMBL/GenBank/DDBJ databases">
        <title>Complete genome of Phlyctema vagabunda strain 19-DSS-EL-015.</title>
        <authorList>
            <person name="Fiorenzani C."/>
        </authorList>
    </citation>
    <scope>NUCLEOTIDE SEQUENCE [LARGE SCALE GENOMIC DNA]</scope>
    <source>
        <strain evidence="7 8">19-DSS-EL-015</strain>
    </source>
</reference>
<organism evidence="7 8">
    <name type="scientific">Phlyctema vagabunda</name>
    <dbReference type="NCBI Taxonomy" id="108571"/>
    <lineage>
        <taxon>Eukaryota</taxon>
        <taxon>Fungi</taxon>
        <taxon>Dikarya</taxon>
        <taxon>Ascomycota</taxon>
        <taxon>Pezizomycotina</taxon>
        <taxon>Leotiomycetes</taxon>
        <taxon>Helotiales</taxon>
        <taxon>Dermateaceae</taxon>
        <taxon>Phlyctema</taxon>
    </lineage>
</organism>
<dbReference type="SUPFAM" id="SSF51126">
    <property type="entry name" value="Pectin lyase-like"/>
    <property type="match status" value="1"/>
</dbReference>
<accession>A0ABR4PTQ0</accession>
<dbReference type="Proteomes" id="UP001629113">
    <property type="component" value="Unassembled WGS sequence"/>
</dbReference>
<dbReference type="EMBL" id="JBFCZG010000001">
    <property type="protein sequence ID" value="KAL3426738.1"/>
    <property type="molecule type" value="Genomic_DNA"/>
</dbReference>
<evidence type="ECO:0000256" key="5">
    <source>
        <dbReference type="SAM" id="SignalP"/>
    </source>
</evidence>
<gene>
    <name evidence="7" type="ORF">PVAG01_00247</name>
</gene>
<keyword evidence="4" id="KW-0964">Secreted</keyword>
<dbReference type="InterPro" id="IPR012334">
    <property type="entry name" value="Pectin_lyas_fold"/>
</dbReference>
<name>A0ABR4PTQ0_9HELO</name>
<dbReference type="InterPro" id="IPR002022">
    <property type="entry name" value="Pec_lyase"/>
</dbReference>
<keyword evidence="2 5" id="KW-0732">Signal</keyword>
<evidence type="ECO:0000313" key="7">
    <source>
        <dbReference type="EMBL" id="KAL3426738.1"/>
    </source>
</evidence>
<dbReference type="GO" id="GO:0016829">
    <property type="term" value="F:lyase activity"/>
    <property type="evidence" value="ECO:0007669"/>
    <property type="project" value="UniProtKB-KW"/>
</dbReference>
<evidence type="ECO:0000256" key="2">
    <source>
        <dbReference type="ARBA" id="ARBA00022729"/>
    </source>
</evidence>
<evidence type="ECO:0000256" key="3">
    <source>
        <dbReference type="ARBA" id="ARBA00023239"/>
    </source>
</evidence>
<comment type="similarity">
    <text evidence="1 4">Belongs to the polysaccharide lyase 1 family.</text>
</comment>
<evidence type="ECO:0000259" key="6">
    <source>
        <dbReference type="SMART" id="SM00656"/>
    </source>
</evidence>
<dbReference type="Gene3D" id="2.160.20.10">
    <property type="entry name" value="Single-stranded right-handed beta-helix, Pectin lyase-like"/>
    <property type="match status" value="1"/>
</dbReference>
<evidence type="ECO:0000256" key="1">
    <source>
        <dbReference type="ARBA" id="ARBA00010980"/>
    </source>
</evidence>
<evidence type="ECO:0000313" key="8">
    <source>
        <dbReference type="Proteomes" id="UP001629113"/>
    </source>
</evidence>
<dbReference type="InterPro" id="IPR045032">
    <property type="entry name" value="PEL"/>
</dbReference>
<keyword evidence="4" id="KW-0119">Carbohydrate metabolism</keyword>
<dbReference type="PANTHER" id="PTHR31683">
    <property type="entry name" value="PECTATE LYASE 18-RELATED"/>
    <property type="match status" value="1"/>
</dbReference>
<evidence type="ECO:0000256" key="4">
    <source>
        <dbReference type="RuleBase" id="RU361173"/>
    </source>
</evidence>
<protein>
    <submittedName>
        <fullName evidence="7">Pectate lyase a</fullName>
    </submittedName>
</protein>
<dbReference type="SMART" id="SM00656">
    <property type="entry name" value="Amb_all"/>
    <property type="match status" value="1"/>
</dbReference>
<dbReference type="Pfam" id="PF00544">
    <property type="entry name" value="Pectate_lyase_4"/>
    <property type="match status" value="1"/>
</dbReference>
<comment type="subcellular location">
    <subcellularLocation>
        <location evidence="4">Secreted</location>
    </subcellularLocation>
</comment>